<organism evidence="1 2">
    <name type="scientific">Chlamydomonas eustigma</name>
    <dbReference type="NCBI Taxonomy" id="1157962"/>
    <lineage>
        <taxon>Eukaryota</taxon>
        <taxon>Viridiplantae</taxon>
        <taxon>Chlorophyta</taxon>
        <taxon>core chlorophytes</taxon>
        <taxon>Chlorophyceae</taxon>
        <taxon>CS clade</taxon>
        <taxon>Chlamydomonadales</taxon>
        <taxon>Chlamydomonadaceae</taxon>
        <taxon>Chlamydomonas</taxon>
    </lineage>
</organism>
<reference evidence="1 2" key="1">
    <citation type="submission" date="2017-08" db="EMBL/GenBank/DDBJ databases">
        <title>Acidophilic green algal genome provides insights into adaptation to an acidic environment.</title>
        <authorList>
            <person name="Hirooka S."/>
            <person name="Hirose Y."/>
            <person name="Kanesaki Y."/>
            <person name="Higuchi S."/>
            <person name="Fujiwara T."/>
            <person name="Onuma R."/>
            <person name="Era A."/>
            <person name="Ohbayashi R."/>
            <person name="Uzuka A."/>
            <person name="Nozaki H."/>
            <person name="Yoshikawa H."/>
            <person name="Miyagishima S.Y."/>
        </authorList>
    </citation>
    <scope>NUCLEOTIDE SEQUENCE [LARGE SCALE GENOMIC DNA]</scope>
    <source>
        <strain evidence="1 2">NIES-2499</strain>
    </source>
</reference>
<keyword evidence="2" id="KW-1185">Reference proteome</keyword>
<sequence>MVTCAIKFAYFRAERHNEVILAVRGSMSVTNVVTDLMCFPDKVKPSWYQPPNPKGTGAAVGAVSSAVNHGMNKEPSLKTPIMSPPALYEATAAPSEVIIMGRPNSARQASNMASRNSLGIMVLPPSSGPTTSCTGYSGRMKEQPPHIYAHQGILRSRARAVLASIERAGVLRAVLEGDEKEQKRLGHDLYRQDCRYSTAVCKQYIGLAEYVSRPVMNSLLLSYVKSCDCASIF</sequence>
<name>A0A250XJ25_9CHLO</name>
<dbReference type="AlphaFoldDB" id="A0A250XJ25"/>
<dbReference type="InterPro" id="IPR029058">
    <property type="entry name" value="AB_hydrolase_fold"/>
</dbReference>
<dbReference type="EMBL" id="BEGY01000091">
    <property type="protein sequence ID" value="GAX83085.1"/>
    <property type="molecule type" value="Genomic_DNA"/>
</dbReference>
<evidence type="ECO:0000313" key="1">
    <source>
        <dbReference type="EMBL" id="GAX83085.1"/>
    </source>
</evidence>
<dbReference type="Proteomes" id="UP000232323">
    <property type="component" value="Unassembled WGS sequence"/>
</dbReference>
<comment type="caution">
    <text evidence="1">The sequence shown here is derived from an EMBL/GenBank/DDBJ whole genome shotgun (WGS) entry which is preliminary data.</text>
</comment>
<proteinExistence type="predicted"/>
<gene>
    <name evidence="1" type="ORF">CEUSTIGMA_g10511.t1</name>
</gene>
<evidence type="ECO:0000313" key="2">
    <source>
        <dbReference type="Proteomes" id="UP000232323"/>
    </source>
</evidence>
<dbReference type="Gene3D" id="3.40.50.1820">
    <property type="entry name" value="alpha/beta hydrolase"/>
    <property type="match status" value="1"/>
</dbReference>
<protein>
    <submittedName>
        <fullName evidence="1">Uncharacterized protein</fullName>
    </submittedName>
</protein>
<dbReference type="OrthoDB" id="438440at2759"/>
<accession>A0A250XJ25</accession>